<dbReference type="Proteomes" id="UP000257109">
    <property type="component" value="Unassembled WGS sequence"/>
</dbReference>
<reference evidence="1" key="1">
    <citation type="submission" date="2018-05" db="EMBL/GenBank/DDBJ databases">
        <title>Draft genome of Mucuna pruriens seed.</title>
        <authorList>
            <person name="Nnadi N.E."/>
            <person name="Vos R."/>
            <person name="Hasami M.H."/>
            <person name="Devisetty U.K."/>
            <person name="Aguiy J.C."/>
        </authorList>
    </citation>
    <scope>NUCLEOTIDE SEQUENCE [LARGE SCALE GENOMIC DNA]</scope>
    <source>
        <strain evidence="1">JCA_2017</strain>
    </source>
</reference>
<dbReference type="OrthoDB" id="1431478at2759"/>
<sequence length="67" mass="8101">MEMSEYFDRITFHYASWNENQMVDALATLSSMLRVKMAHCQHQDRDEADDKPWYHDIKEYLRKGGYP</sequence>
<protein>
    <recommendedName>
        <fullName evidence="3">RNase H type-1 domain-containing protein</fullName>
    </recommendedName>
</protein>
<dbReference type="AlphaFoldDB" id="A0A371HSU4"/>
<evidence type="ECO:0000313" key="1">
    <source>
        <dbReference type="EMBL" id="RDY05866.1"/>
    </source>
</evidence>
<dbReference type="EMBL" id="QJKJ01001794">
    <property type="protein sequence ID" value="RDY05866.1"/>
    <property type="molecule type" value="Genomic_DNA"/>
</dbReference>
<accession>A0A371HSU4</accession>
<evidence type="ECO:0000313" key="2">
    <source>
        <dbReference type="Proteomes" id="UP000257109"/>
    </source>
</evidence>
<evidence type="ECO:0008006" key="3">
    <source>
        <dbReference type="Google" id="ProtNLM"/>
    </source>
</evidence>
<comment type="caution">
    <text evidence="1">The sequence shown here is derived from an EMBL/GenBank/DDBJ whole genome shotgun (WGS) entry which is preliminary data.</text>
</comment>
<organism evidence="1 2">
    <name type="scientific">Mucuna pruriens</name>
    <name type="common">Velvet bean</name>
    <name type="synonym">Dolichos pruriens</name>
    <dbReference type="NCBI Taxonomy" id="157652"/>
    <lineage>
        <taxon>Eukaryota</taxon>
        <taxon>Viridiplantae</taxon>
        <taxon>Streptophyta</taxon>
        <taxon>Embryophyta</taxon>
        <taxon>Tracheophyta</taxon>
        <taxon>Spermatophyta</taxon>
        <taxon>Magnoliopsida</taxon>
        <taxon>eudicotyledons</taxon>
        <taxon>Gunneridae</taxon>
        <taxon>Pentapetalae</taxon>
        <taxon>rosids</taxon>
        <taxon>fabids</taxon>
        <taxon>Fabales</taxon>
        <taxon>Fabaceae</taxon>
        <taxon>Papilionoideae</taxon>
        <taxon>50 kb inversion clade</taxon>
        <taxon>NPAAA clade</taxon>
        <taxon>indigoferoid/millettioid clade</taxon>
        <taxon>Phaseoleae</taxon>
        <taxon>Mucuna</taxon>
    </lineage>
</organism>
<name>A0A371HSU4_MUCPR</name>
<feature type="non-terminal residue" evidence="1">
    <location>
        <position position="1"/>
    </location>
</feature>
<keyword evidence="2" id="KW-1185">Reference proteome</keyword>
<gene>
    <name evidence="1" type="ORF">CR513_10237</name>
</gene>
<proteinExistence type="predicted"/>